<evidence type="ECO:0000313" key="6">
    <source>
        <dbReference type="EMBL" id="XCD04137.1"/>
    </source>
</evidence>
<keyword evidence="4" id="KW-0167">Capsid protein</keyword>
<comment type="subcellular location">
    <subcellularLocation>
        <location evidence="1">Virion</location>
    </subcellularLocation>
</comment>
<dbReference type="GO" id="GO:0039615">
    <property type="term" value="C:T=1 icosahedral viral capsid"/>
    <property type="evidence" value="ECO:0007669"/>
    <property type="project" value="UniProtKB-KW"/>
</dbReference>
<dbReference type="InterPro" id="IPR003514">
    <property type="entry name" value="Microviridae_protein_F"/>
</dbReference>
<keyword evidence="3" id="KW-1140">T=1 icosahedral capsid protein</keyword>
<proteinExistence type="inferred from homology"/>
<evidence type="ECO:0000313" key="7">
    <source>
        <dbReference type="EMBL" id="XCD04806.1"/>
    </source>
</evidence>
<evidence type="ECO:0000256" key="4">
    <source>
        <dbReference type="ARBA" id="ARBA00022561"/>
    </source>
</evidence>
<organism evidence="6">
    <name type="scientific">Dulem virus 124</name>
    <dbReference type="NCBI Taxonomy" id="3145601"/>
    <lineage>
        <taxon>Viruses</taxon>
        <taxon>Monodnaviria</taxon>
        <taxon>Sangervirae</taxon>
        <taxon>Phixviricota</taxon>
        <taxon>Malgrandaviricetes</taxon>
        <taxon>Petitvirales</taxon>
        <taxon>Microviridae</taxon>
        <taxon>Microvirus</taxon>
    </lineage>
</organism>
<protein>
    <submittedName>
        <fullName evidence="6">Major capsid protein</fullName>
    </submittedName>
</protein>
<comment type="similarity">
    <text evidence="2">Belongs to the microviridae F protein family.</text>
</comment>
<dbReference type="SUPFAM" id="SSF88645">
    <property type="entry name" value="ssDNA viruses"/>
    <property type="match status" value="2"/>
</dbReference>
<evidence type="ECO:0000313" key="9">
    <source>
        <dbReference type="EMBL" id="XCD06504.1"/>
    </source>
</evidence>
<dbReference type="EMBL" id="PP511634">
    <property type="protein sequence ID" value="XCD06102.1"/>
    <property type="molecule type" value="Genomic_DNA"/>
</dbReference>
<dbReference type="InterPro" id="IPR016184">
    <property type="entry name" value="Capsid/spike_ssDNA_virus"/>
</dbReference>
<evidence type="ECO:0000256" key="2">
    <source>
        <dbReference type="ARBA" id="ARBA00009963"/>
    </source>
</evidence>
<reference evidence="6" key="1">
    <citation type="submission" date="2024-03" db="EMBL/GenBank/DDBJ databases">
        <title>Diverse circular DNA viruses in blood, oral, and fecal samples of captive lemurs.</title>
        <authorList>
            <person name="Paietta E.N."/>
            <person name="Kraberger S."/>
            <person name="Lund M.C."/>
            <person name="Custer J.M."/>
            <person name="Vargas K.M."/>
            <person name="Ehmke E.E."/>
            <person name="Yoder A.D."/>
            <person name="Varsani A."/>
        </authorList>
    </citation>
    <scope>NUCLEOTIDE SEQUENCE</scope>
    <source>
        <strain evidence="6">Duke_21_94</strain>
        <strain evidence="7">Duke_24FF_1207</strain>
        <strain evidence="8">Duke_25FF_1258</strain>
        <strain evidence="9">Duke_25FS_117</strain>
    </source>
</reference>
<name>A0AAU8AWL6_9VIRU</name>
<dbReference type="GO" id="GO:0005198">
    <property type="term" value="F:structural molecule activity"/>
    <property type="evidence" value="ECO:0007669"/>
    <property type="project" value="InterPro"/>
</dbReference>
<evidence type="ECO:0000313" key="8">
    <source>
        <dbReference type="EMBL" id="XCD06102.1"/>
    </source>
</evidence>
<dbReference type="Gene3D" id="2.60.169.10">
    <property type="entry name" value="Microviridae F protein"/>
    <property type="match status" value="2"/>
</dbReference>
<dbReference type="EMBL" id="PP511509">
    <property type="protein sequence ID" value="XCD04806.1"/>
    <property type="molecule type" value="Genomic_DNA"/>
</dbReference>
<evidence type="ECO:0000256" key="3">
    <source>
        <dbReference type="ARBA" id="ARBA00022431"/>
    </source>
</evidence>
<keyword evidence="5" id="KW-0946">Virion</keyword>
<dbReference type="EMBL" id="PP511680">
    <property type="protein sequence ID" value="XCD06504.1"/>
    <property type="molecule type" value="Genomic_DNA"/>
</dbReference>
<dbReference type="EMBL" id="PP511429">
    <property type="protein sequence ID" value="XCD04137.1"/>
    <property type="molecule type" value="Genomic_DNA"/>
</dbReference>
<dbReference type="InterPro" id="IPR037002">
    <property type="entry name" value="Microviridae_protein_F_sf"/>
</dbReference>
<evidence type="ECO:0000256" key="1">
    <source>
        <dbReference type="ARBA" id="ARBA00004328"/>
    </source>
</evidence>
<evidence type="ECO:0000256" key="5">
    <source>
        <dbReference type="ARBA" id="ARBA00022844"/>
    </source>
</evidence>
<sequence length="586" mass="65892">MKPFRKRNLFNLSHEKKLTCNMGKLVPIMCEEVLPGDIFKASTDMVVRLAPMLAPIMHNVSVYLHYFFVPNRLIWNDWENFITGGPDGKDASVAPYISFTNVETSSLADYFGIPTGVSGALKCSALPFRAYNLIYNEWYRDENLIDPVTISLASGEDTTTNITLLTRAWQHDYFTNALPFQQRGDAVALPMSGNAPIRSSGNPTWQQGYSRLNIGTMDLYNNSIVSDGAAPTFGANGENGRTLQSPYQTGASGNYATWNGVRTTGAGSSDPIGSGTEDHTMYWDNPHVKISNSRIRNYKDGQMSVYINYDESSGHSNNPFIVEGSVNTSNLYADLSNVTAANINDLRYAFQVQRWLEKNARGGARYVESMMAHFGVRSSDARLQRPEYLGGGRSPIVISEVLQHSSDDEQPTPLATMAGHGISAQRSRQFKRFFEEHGYVIGILSIMPQTTYQQGLSKMWSRETRYDYYWPVFSHLGEQAVLEKELYAQGNDTDNTVFGYQPRYQEYRRRYGSVHGDFRTTLNYWHLGRTFNSAPTLSKDFIECDPTKRIFAVQDDTDCCLIELANNIKALRPIPKKGTPGFIDHD</sequence>
<dbReference type="Pfam" id="PF02305">
    <property type="entry name" value="Phage_F"/>
    <property type="match status" value="1"/>
</dbReference>
<accession>A0AAU8AWL6</accession>